<dbReference type="GO" id="GO:0005975">
    <property type="term" value="P:carbohydrate metabolic process"/>
    <property type="evidence" value="ECO:0007669"/>
    <property type="project" value="UniProtKB-UniRule"/>
</dbReference>
<sequence>MLDKIISSFKESAEVKLAFVELYKDKILEVGSIMATAIKDGNKILLFGNGGSAADAQHIAAEIVGRYKKERKGLPAIALTTDTSILTAVGNDYGFEVIFERQVEALCTPGDVAIGISTSGNSENVLRAIKKAHDLGATTVAFTGRNGGKLAEVAHYAFVVPSYDTPRIQECHITLGHVLCELIDEMV</sequence>
<dbReference type="GO" id="GO:0008968">
    <property type="term" value="F:D-sedoheptulose 7-phosphate isomerase activity"/>
    <property type="evidence" value="ECO:0007669"/>
    <property type="project" value="UniProtKB-UniRule"/>
</dbReference>
<comment type="subcellular location">
    <subcellularLocation>
        <location evidence="2 9">Cytoplasm</location>
    </subcellularLocation>
</comment>
<name>A0A497XTE6_9AQUI</name>
<comment type="similarity">
    <text evidence="3 9">Belongs to the SIS family. GmhA subfamily.</text>
</comment>
<dbReference type="Gene3D" id="3.40.50.10490">
    <property type="entry name" value="Glucose-6-phosphate isomerase like protein, domain 1"/>
    <property type="match status" value="1"/>
</dbReference>
<keyword evidence="5 9" id="KW-0479">Metal-binding</keyword>
<feature type="binding site" evidence="9">
    <location>
        <position position="58"/>
    </location>
    <ligand>
        <name>Zn(2+)</name>
        <dbReference type="ChEBI" id="CHEBI:29105"/>
    </ligand>
</feature>
<reference evidence="11 12" key="1">
    <citation type="submission" date="2018-10" db="EMBL/GenBank/DDBJ databases">
        <title>Genomic Encyclopedia of Archaeal and Bacterial Type Strains, Phase II (KMG-II): from individual species to whole genera.</title>
        <authorList>
            <person name="Goeker M."/>
        </authorList>
    </citation>
    <scope>NUCLEOTIDE SEQUENCE [LARGE SCALE GENOMIC DNA]</scope>
    <source>
        <strain evidence="11 12">DSM 16510</strain>
    </source>
</reference>
<evidence type="ECO:0000256" key="8">
    <source>
        <dbReference type="ARBA" id="ARBA00023277"/>
    </source>
</evidence>
<feature type="binding site" evidence="9">
    <location>
        <position position="169"/>
    </location>
    <ligand>
        <name>Zn(2+)</name>
        <dbReference type="ChEBI" id="CHEBI:29105"/>
    </ligand>
</feature>
<dbReference type="InterPro" id="IPR001347">
    <property type="entry name" value="SIS_dom"/>
</dbReference>
<dbReference type="PANTHER" id="PTHR30390:SF6">
    <property type="entry name" value="DNAA INITIATOR-ASSOCIATING PROTEIN DIAA"/>
    <property type="match status" value="1"/>
</dbReference>
<dbReference type="InterPro" id="IPR046348">
    <property type="entry name" value="SIS_dom_sf"/>
</dbReference>
<feature type="binding site" evidence="9">
    <location>
        <position position="122"/>
    </location>
    <ligand>
        <name>substrate</name>
    </ligand>
</feature>
<feature type="binding site" evidence="9">
    <location>
        <position position="169"/>
    </location>
    <ligand>
        <name>substrate</name>
    </ligand>
</feature>
<dbReference type="NCBIfam" id="TIGR00441">
    <property type="entry name" value="gmhA"/>
    <property type="match status" value="1"/>
</dbReference>
<dbReference type="InterPro" id="IPR004515">
    <property type="entry name" value="Phosphoheptose_Isoase"/>
</dbReference>
<dbReference type="AlphaFoldDB" id="A0A497XTE6"/>
<keyword evidence="8 9" id="KW-0119">Carbohydrate metabolism</keyword>
<feature type="binding site" evidence="9">
    <location>
        <position position="177"/>
    </location>
    <ligand>
        <name>Zn(2+)</name>
        <dbReference type="ChEBI" id="CHEBI:29105"/>
    </ligand>
</feature>
<feature type="domain" description="SIS" evidence="10">
    <location>
        <begin position="34"/>
        <end position="187"/>
    </location>
</feature>
<evidence type="ECO:0000256" key="1">
    <source>
        <dbReference type="ARBA" id="ARBA00000348"/>
    </source>
</evidence>
<dbReference type="RefSeq" id="WP_121013196.1">
    <property type="nucleotide sequence ID" value="NZ_RCCJ01000001.1"/>
</dbReference>
<comment type="cofactor">
    <cofactor evidence="9">
        <name>Zn(2+)</name>
        <dbReference type="ChEBI" id="CHEBI:29105"/>
    </cofactor>
    <text evidence="9">Binds 1 zinc ion per subunit.</text>
</comment>
<dbReference type="GO" id="GO:0008270">
    <property type="term" value="F:zinc ion binding"/>
    <property type="evidence" value="ECO:0007669"/>
    <property type="project" value="UniProtKB-UniRule"/>
</dbReference>
<comment type="miscellaneous">
    <text evidence="9">The reaction produces a racemic mixture of D-glycero-alpha-D-manno-heptose 7-phosphate and D-glycero-beta-D-manno-heptose 7-phosphate.</text>
</comment>
<organism evidence="11 12">
    <name type="scientific">Hydrogenivirga caldilitoris</name>
    <dbReference type="NCBI Taxonomy" id="246264"/>
    <lineage>
        <taxon>Bacteria</taxon>
        <taxon>Pseudomonadati</taxon>
        <taxon>Aquificota</taxon>
        <taxon>Aquificia</taxon>
        <taxon>Aquificales</taxon>
        <taxon>Aquificaceae</taxon>
        <taxon>Hydrogenivirga</taxon>
    </lineage>
</organism>
<dbReference type="InterPro" id="IPR035461">
    <property type="entry name" value="GmhA/DiaA"/>
</dbReference>
<dbReference type="PROSITE" id="PS51464">
    <property type="entry name" value="SIS"/>
    <property type="match status" value="1"/>
</dbReference>
<feature type="binding site" evidence="9">
    <location>
        <begin position="49"/>
        <end position="51"/>
    </location>
    <ligand>
        <name>substrate</name>
    </ligand>
</feature>
<dbReference type="InterPro" id="IPR050099">
    <property type="entry name" value="SIS_GmhA/DiaA_subfam"/>
</dbReference>
<keyword evidence="12" id="KW-1185">Reference proteome</keyword>
<dbReference type="EMBL" id="RCCJ01000001">
    <property type="protein sequence ID" value="RLJ71574.1"/>
    <property type="molecule type" value="Genomic_DNA"/>
</dbReference>
<accession>A0A497XTE6</accession>
<evidence type="ECO:0000256" key="2">
    <source>
        <dbReference type="ARBA" id="ARBA00004496"/>
    </source>
</evidence>
<protein>
    <recommendedName>
        <fullName evidence="9">Phosphoheptose isomerase</fullName>
        <ecNumber evidence="9">5.3.1.28</ecNumber>
    </recommendedName>
    <alternativeName>
        <fullName evidence="9">Sedoheptulose 7-phosphate isomerase</fullName>
    </alternativeName>
</protein>
<dbReference type="GO" id="GO:0005737">
    <property type="term" value="C:cytoplasm"/>
    <property type="evidence" value="ECO:0007669"/>
    <property type="project" value="UniProtKB-SubCell"/>
</dbReference>
<feature type="binding site" evidence="9">
    <location>
        <begin position="91"/>
        <end position="92"/>
    </location>
    <ligand>
        <name>substrate</name>
    </ligand>
</feature>
<evidence type="ECO:0000256" key="5">
    <source>
        <dbReference type="ARBA" id="ARBA00022723"/>
    </source>
</evidence>
<dbReference type="GO" id="GO:0097367">
    <property type="term" value="F:carbohydrate derivative binding"/>
    <property type="evidence" value="ECO:0007669"/>
    <property type="project" value="InterPro"/>
</dbReference>
<dbReference type="CDD" id="cd05006">
    <property type="entry name" value="SIS_GmhA"/>
    <property type="match status" value="1"/>
</dbReference>
<dbReference type="OrthoDB" id="9781311at2"/>
<dbReference type="Proteomes" id="UP000267841">
    <property type="component" value="Unassembled WGS sequence"/>
</dbReference>
<dbReference type="EC" id="5.3.1.28" evidence="9"/>
<evidence type="ECO:0000256" key="3">
    <source>
        <dbReference type="ARBA" id="ARBA00009894"/>
    </source>
</evidence>
<comment type="pathway">
    <text evidence="9">Carbohydrate biosynthesis; D-glycero-D-manno-heptose 7-phosphate biosynthesis; D-glycero-alpha-D-manno-heptose 7-phosphate and D-glycero-beta-D-manno-heptose 7-phosphate from sedoheptulose 7-phosphate: step 1/1.</text>
</comment>
<evidence type="ECO:0000259" key="10">
    <source>
        <dbReference type="PROSITE" id="PS51464"/>
    </source>
</evidence>
<proteinExistence type="inferred from homology"/>
<feature type="binding site" evidence="9">
    <location>
        <position position="62"/>
    </location>
    <ligand>
        <name>substrate</name>
    </ligand>
</feature>
<dbReference type="PANTHER" id="PTHR30390">
    <property type="entry name" value="SEDOHEPTULOSE 7-PHOSPHATE ISOMERASE / DNAA INITIATOR-ASSOCIATING FACTOR FOR REPLICATION INITIATION"/>
    <property type="match status" value="1"/>
</dbReference>
<evidence type="ECO:0000313" key="12">
    <source>
        <dbReference type="Proteomes" id="UP000267841"/>
    </source>
</evidence>
<dbReference type="SUPFAM" id="SSF53697">
    <property type="entry name" value="SIS domain"/>
    <property type="match status" value="1"/>
</dbReference>
<dbReference type="GO" id="GO:2001061">
    <property type="term" value="P:D-glycero-D-manno-heptose 7-phosphate biosynthetic process"/>
    <property type="evidence" value="ECO:0007669"/>
    <property type="project" value="UniProtKB-UniPathway"/>
</dbReference>
<evidence type="ECO:0000256" key="9">
    <source>
        <dbReference type="HAMAP-Rule" id="MF_00067"/>
    </source>
</evidence>
<gene>
    <name evidence="9" type="primary">gmhA</name>
    <name evidence="11" type="ORF">BCF55_1878</name>
</gene>
<comment type="caution">
    <text evidence="11">The sequence shown here is derived from an EMBL/GenBank/DDBJ whole genome shotgun (WGS) entry which is preliminary data.</text>
</comment>
<keyword evidence="6 9" id="KW-0862">Zinc</keyword>
<keyword evidence="7 9" id="KW-0413">Isomerase</keyword>
<feature type="binding site" evidence="9">
    <location>
        <begin position="117"/>
        <end position="119"/>
    </location>
    <ligand>
        <name>substrate</name>
    </ligand>
</feature>
<evidence type="ECO:0000256" key="7">
    <source>
        <dbReference type="ARBA" id="ARBA00023235"/>
    </source>
</evidence>
<dbReference type="HAMAP" id="MF_00067">
    <property type="entry name" value="GmhA"/>
    <property type="match status" value="1"/>
</dbReference>
<comment type="catalytic activity">
    <reaction evidence="1 9">
        <text>2 D-sedoheptulose 7-phosphate = D-glycero-alpha-D-manno-heptose 7-phosphate + D-glycero-beta-D-manno-heptose 7-phosphate</text>
        <dbReference type="Rhea" id="RHEA:27489"/>
        <dbReference type="ChEBI" id="CHEBI:57483"/>
        <dbReference type="ChEBI" id="CHEBI:60203"/>
        <dbReference type="ChEBI" id="CHEBI:60204"/>
        <dbReference type="EC" id="5.3.1.28"/>
    </reaction>
</comment>
<feature type="binding site" evidence="9">
    <location>
        <position position="62"/>
    </location>
    <ligand>
        <name>Zn(2+)</name>
        <dbReference type="ChEBI" id="CHEBI:29105"/>
    </ligand>
</feature>
<evidence type="ECO:0000256" key="6">
    <source>
        <dbReference type="ARBA" id="ARBA00022833"/>
    </source>
</evidence>
<comment type="function">
    <text evidence="9">Catalyzes the isomerization of sedoheptulose 7-phosphate in D-glycero-D-manno-heptose 7-phosphate.</text>
</comment>
<evidence type="ECO:0000256" key="4">
    <source>
        <dbReference type="ARBA" id="ARBA00022490"/>
    </source>
</evidence>
<keyword evidence="4 9" id="KW-0963">Cytoplasm</keyword>
<evidence type="ECO:0000313" key="11">
    <source>
        <dbReference type="EMBL" id="RLJ71574.1"/>
    </source>
</evidence>
<dbReference type="UniPathway" id="UPA00041">
    <property type="reaction ID" value="UER00436"/>
</dbReference>
<dbReference type="Pfam" id="PF13580">
    <property type="entry name" value="SIS_2"/>
    <property type="match status" value="1"/>
</dbReference>